<evidence type="ECO:0000256" key="7">
    <source>
        <dbReference type="ARBA" id="ARBA00022490"/>
    </source>
</evidence>
<dbReference type="Pfam" id="PF00185">
    <property type="entry name" value="OTCace"/>
    <property type="match status" value="1"/>
</dbReference>
<proteinExistence type="inferred from homology"/>
<dbReference type="InterPro" id="IPR006132">
    <property type="entry name" value="Asp/Orn_carbamoyltranf_P-bd"/>
</dbReference>
<gene>
    <name evidence="13" type="ORF">SpAn4DRAFT_3575</name>
</gene>
<evidence type="ECO:0000259" key="11">
    <source>
        <dbReference type="Pfam" id="PF00185"/>
    </source>
</evidence>
<evidence type="ECO:0000256" key="8">
    <source>
        <dbReference type="ARBA" id="ARBA00022679"/>
    </source>
</evidence>
<dbReference type="RefSeq" id="WP_021168799.1">
    <property type="nucleotide sequence ID" value="NZ_CTRP01000005.1"/>
</dbReference>
<evidence type="ECO:0000256" key="4">
    <source>
        <dbReference type="ARBA" id="ARBA00007805"/>
    </source>
</evidence>
<evidence type="ECO:0000313" key="14">
    <source>
        <dbReference type="Proteomes" id="UP000049855"/>
    </source>
</evidence>
<dbReference type="FunFam" id="3.40.50.1370:FF:000016">
    <property type="entry name" value="Ornithine carbamoyltransferase"/>
    <property type="match status" value="1"/>
</dbReference>
<comment type="function">
    <text evidence="1">Reversibly catalyzes the transfer of the carbamoyl group from carbamoyl phosphate (CP) to the N(epsilon) atom of ornithine (ORN) to produce L-citrulline.</text>
</comment>
<dbReference type="FunFam" id="3.40.50.1370:FF:000008">
    <property type="entry name" value="Ornithine carbamoyltransferase"/>
    <property type="match status" value="1"/>
</dbReference>
<dbReference type="PANTHER" id="PTHR45753">
    <property type="entry name" value="ORNITHINE CARBAMOYLTRANSFERASE, MITOCHONDRIAL"/>
    <property type="match status" value="1"/>
</dbReference>
<evidence type="ECO:0000256" key="6">
    <source>
        <dbReference type="ARBA" id="ARBA00016634"/>
    </source>
</evidence>
<organism evidence="13 14">
    <name type="scientific">Sporomusa ovata</name>
    <dbReference type="NCBI Taxonomy" id="2378"/>
    <lineage>
        <taxon>Bacteria</taxon>
        <taxon>Bacillati</taxon>
        <taxon>Bacillota</taxon>
        <taxon>Negativicutes</taxon>
        <taxon>Selenomonadales</taxon>
        <taxon>Sporomusaceae</taxon>
        <taxon>Sporomusa</taxon>
    </lineage>
</organism>
<evidence type="ECO:0000256" key="2">
    <source>
        <dbReference type="ARBA" id="ARBA00004496"/>
    </source>
</evidence>
<feature type="domain" description="Aspartate/ornithine carbamoyltransferase carbamoyl-P binding" evidence="12">
    <location>
        <begin position="6"/>
        <end position="145"/>
    </location>
</feature>
<dbReference type="EMBL" id="CTRP01000005">
    <property type="protein sequence ID" value="CQR71709.1"/>
    <property type="molecule type" value="Genomic_DNA"/>
</dbReference>
<dbReference type="SUPFAM" id="SSF53671">
    <property type="entry name" value="Aspartate/ornithine carbamoyltransferase"/>
    <property type="match status" value="1"/>
</dbReference>
<dbReference type="InterPro" id="IPR006130">
    <property type="entry name" value="Asp/Orn_carbamoylTrfase"/>
</dbReference>
<reference evidence="14" key="1">
    <citation type="submission" date="2015-03" db="EMBL/GenBank/DDBJ databases">
        <authorList>
            <person name="Nijsse Bart"/>
        </authorList>
    </citation>
    <scope>NUCLEOTIDE SEQUENCE [LARGE SCALE GENOMIC DNA]</scope>
</reference>
<feature type="binding site" evidence="10">
    <location>
        <position position="82"/>
    </location>
    <ligand>
        <name>carbamoyl phosphate</name>
        <dbReference type="ChEBI" id="CHEBI:58228"/>
    </ligand>
</feature>
<feature type="binding site" evidence="10">
    <location>
        <position position="228"/>
    </location>
    <ligand>
        <name>L-ornithine</name>
        <dbReference type="ChEBI" id="CHEBI:46911"/>
    </ligand>
</feature>
<dbReference type="AlphaFoldDB" id="A0A0U1KX66"/>
<accession>A0A0U1KX66</accession>
<dbReference type="InterPro" id="IPR002292">
    <property type="entry name" value="Orn/put_carbamltrans"/>
</dbReference>
<name>A0A0U1KX66_9FIRM</name>
<dbReference type="Pfam" id="PF02729">
    <property type="entry name" value="OTCace_N"/>
    <property type="match status" value="1"/>
</dbReference>
<evidence type="ECO:0000313" key="13">
    <source>
        <dbReference type="EMBL" id="CQR71709.1"/>
    </source>
</evidence>
<feature type="binding site" evidence="10">
    <location>
        <position position="106"/>
    </location>
    <ligand>
        <name>carbamoyl phosphate</name>
        <dbReference type="ChEBI" id="CHEBI:58228"/>
    </ligand>
</feature>
<feature type="binding site" evidence="10">
    <location>
        <begin position="232"/>
        <end position="233"/>
    </location>
    <ligand>
        <name>L-ornithine</name>
        <dbReference type="ChEBI" id="CHEBI:46911"/>
    </ligand>
</feature>
<keyword evidence="14" id="KW-1185">Reference proteome</keyword>
<comment type="pathway">
    <text evidence="3">Amino-acid biosynthesis; L-arginine biosynthesis; L-arginine from L-ornithine and carbamoyl phosphate: step 1/3.</text>
</comment>
<keyword evidence="7 10" id="KW-0963">Cytoplasm</keyword>
<comment type="similarity">
    <text evidence="4 10">Belongs to the aspartate/ornithine carbamoyltransferase superfamily. OTCase family.</text>
</comment>
<dbReference type="GO" id="GO:0019240">
    <property type="term" value="P:citrulline biosynthetic process"/>
    <property type="evidence" value="ECO:0007669"/>
    <property type="project" value="TreeGrafter"/>
</dbReference>
<feature type="binding site" evidence="10">
    <location>
        <position position="296"/>
    </location>
    <ligand>
        <name>carbamoyl phosphate</name>
        <dbReference type="ChEBI" id="CHEBI:58228"/>
    </ligand>
</feature>
<feature type="domain" description="Aspartate/ornithine carbamoyltransferase Asp/Orn-binding" evidence="11">
    <location>
        <begin position="152"/>
        <end position="307"/>
    </location>
</feature>
<evidence type="ECO:0000259" key="12">
    <source>
        <dbReference type="Pfam" id="PF02729"/>
    </source>
</evidence>
<sequence length="310" mass="33998">MSLKGKDFLSIHDLTVEEIYQILDFTKILKAKQKAGEPHPLLKGKTLGMIFQKSSTRTRVSFEVGMWQLGGMALFLSSNDLQIGRGEPVKDTARVLARYLDGIMIRTFSHLEVEELAEYANIPVINALTDLLHPCQAMADIFTAIEYKGDLKGRKLCYIGDGNNMVNSLLHVCAKVGMDISVATPINYAPDATIVEQAAASAKLSGSKITILDDPFAAAKDADVLYTDVWASMGKEGEQAIRKQAFAGFQINNSIMQVAKKDAIVMHCLPAHRGEEITDDVIEGPNSVVFDEAENRLHVQKAIMALLMAD</sequence>
<dbReference type="InterPro" id="IPR024904">
    <property type="entry name" value="OTCase_ArgI"/>
</dbReference>
<dbReference type="GO" id="GO:0004585">
    <property type="term" value="F:ornithine carbamoyltransferase activity"/>
    <property type="evidence" value="ECO:0007669"/>
    <property type="project" value="UniProtKB-UniRule"/>
</dbReference>
<dbReference type="NCBIfam" id="NF001986">
    <property type="entry name" value="PRK00779.1"/>
    <property type="match status" value="1"/>
</dbReference>
<protein>
    <recommendedName>
        <fullName evidence="6 10">Ornithine carbamoyltransferase</fullName>
        <shortName evidence="10">OTCase</shortName>
        <ecNumber evidence="5 10">2.1.3.3</ecNumber>
    </recommendedName>
</protein>
<dbReference type="GO" id="GO:0042450">
    <property type="term" value="P:L-arginine biosynthetic process via ornithine"/>
    <property type="evidence" value="ECO:0007669"/>
    <property type="project" value="UniProtKB-UniRule"/>
</dbReference>
<feature type="binding site" evidence="10">
    <location>
        <begin position="133"/>
        <end position="136"/>
    </location>
    <ligand>
        <name>carbamoyl phosphate</name>
        <dbReference type="ChEBI" id="CHEBI:58228"/>
    </ligand>
</feature>
<comment type="subcellular location">
    <subcellularLocation>
        <location evidence="2 10">Cytoplasm</location>
    </subcellularLocation>
</comment>
<dbReference type="HAMAP" id="MF_01109">
    <property type="entry name" value="OTCase"/>
    <property type="match status" value="1"/>
</dbReference>
<dbReference type="NCBIfam" id="TIGR00658">
    <property type="entry name" value="orni_carb_tr"/>
    <property type="match status" value="1"/>
</dbReference>
<comment type="catalytic activity">
    <reaction evidence="9 10">
        <text>carbamoyl phosphate + L-ornithine = L-citrulline + phosphate + H(+)</text>
        <dbReference type="Rhea" id="RHEA:19513"/>
        <dbReference type="ChEBI" id="CHEBI:15378"/>
        <dbReference type="ChEBI" id="CHEBI:43474"/>
        <dbReference type="ChEBI" id="CHEBI:46911"/>
        <dbReference type="ChEBI" id="CHEBI:57743"/>
        <dbReference type="ChEBI" id="CHEBI:58228"/>
        <dbReference type="EC" id="2.1.3.3"/>
    </reaction>
</comment>
<dbReference type="InterPro" id="IPR006131">
    <property type="entry name" value="Asp_carbamoyltransf_Asp/Orn-bd"/>
</dbReference>
<dbReference type="PRINTS" id="PR00102">
    <property type="entry name" value="OTCASE"/>
</dbReference>
<dbReference type="PRINTS" id="PR00100">
    <property type="entry name" value="AOTCASE"/>
</dbReference>
<dbReference type="Proteomes" id="UP000049855">
    <property type="component" value="Unassembled WGS sequence"/>
</dbReference>
<evidence type="ECO:0000256" key="1">
    <source>
        <dbReference type="ARBA" id="ARBA00003822"/>
    </source>
</evidence>
<dbReference type="GO" id="GO:0016597">
    <property type="term" value="F:amino acid binding"/>
    <property type="evidence" value="ECO:0007669"/>
    <property type="project" value="InterPro"/>
</dbReference>
<dbReference type="InterPro" id="IPR036901">
    <property type="entry name" value="Asp/Orn_carbamoylTrfase_sf"/>
</dbReference>
<keyword evidence="8 10" id="KW-0808">Transferase</keyword>
<feature type="binding site" evidence="10">
    <location>
        <begin position="55"/>
        <end position="58"/>
    </location>
    <ligand>
        <name>carbamoyl phosphate</name>
        <dbReference type="ChEBI" id="CHEBI:58228"/>
    </ligand>
</feature>
<feature type="binding site" evidence="10">
    <location>
        <begin position="268"/>
        <end position="269"/>
    </location>
    <ligand>
        <name>carbamoyl phosphate</name>
        <dbReference type="ChEBI" id="CHEBI:58228"/>
    </ligand>
</feature>
<evidence type="ECO:0000256" key="10">
    <source>
        <dbReference type="HAMAP-Rule" id="MF_01109"/>
    </source>
</evidence>
<feature type="binding site" evidence="10">
    <location>
        <position position="164"/>
    </location>
    <ligand>
        <name>L-ornithine</name>
        <dbReference type="ChEBI" id="CHEBI:46911"/>
    </ligand>
</feature>
<dbReference type="PANTHER" id="PTHR45753:SF3">
    <property type="entry name" value="ORNITHINE TRANSCARBAMYLASE, MITOCHONDRIAL"/>
    <property type="match status" value="1"/>
</dbReference>
<dbReference type="PROSITE" id="PS00097">
    <property type="entry name" value="CARBAMOYLTRANSFERASE"/>
    <property type="match status" value="1"/>
</dbReference>
<dbReference type="Gene3D" id="3.40.50.1370">
    <property type="entry name" value="Aspartate/ornithine carbamoyltransferase"/>
    <property type="match status" value="2"/>
</dbReference>
<evidence type="ECO:0000256" key="5">
    <source>
        <dbReference type="ARBA" id="ARBA00013007"/>
    </source>
</evidence>
<dbReference type="EC" id="2.1.3.3" evidence="5 10"/>
<dbReference type="GO" id="GO:0005737">
    <property type="term" value="C:cytoplasm"/>
    <property type="evidence" value="ECO:0007669"/>
    <property type="project" value="UniProtKB-SubCell"/>
</dbReference>
<evidence type="ECO:0000256" key="3">
    <source>
        <dbReference type="ARBA" id="ARBA00004975"/>
    </source>
</evidence>
<evidence type="ECO:0000256" key="9">
    <source>
        <dbReference type="ARBA" id="ARBA00048772"/>
    </source>
</evidence>